<dbReference type="Gene3D" id="3.20.70.20">
    <property type="match status" value="1"/>
</dbReference>
<dbReference type="PANTHER" id="PTHR21075">
    <property type="entry name" value="ANAEROBIC RIBONUCLEOSIDE-TRIPHOSPHATE REDUCTASE"/>
    <property type="match status" value="1"/>
</dbReference>
<dbReference type="SFLD" id="SFLDS00029">
    <property type="entry name" value="Radical_SAM"/>
    <property type="match status" value="1"/>
</dbReference>
<dbReference type="SFLD" id="SFLDG01094">
    <property type="entry name" value="Uncharacterised_Radical_SAM_Su"/>
    <property type="match status" value="1"/>
</dbReference>
<evidence type="ECO:0000256" key="1">
    <source>
        <dbReference type="ARBA" id="ARBA00022691"/>
    </source>
</evidence>
<dbReference type="PROSITE" id="PS51918">
    <property type="entry name" value="RADICAL_SAM"/>
    <property type="match status" value="1"/>
</dbReference>
<dbReference type="AlphaFoldDB" id="A0ABD3F729"/>
<reference evidence="6 7" key="1">
    <citation type="submission" date="2024-09" db="EMBL/GenBank/DDBJ databases">
        <title>Genome sequencing and assembly of Phytophthora oleae, isolate VK10A, causative agent of rot of olive drupes.</title>
        <authorList>
            <person name="Conti Taguali S."/>
            <person name="Riolo M."/>
            <person name="La Spada F."/>
            <person name="Cacciola S.O."/>
            <person name="Dionisio G."/>
        </authorList>
    </citation>
    <scope>NUCLEOTIDE SEQUENCE [LARGE SCALE GENOMIC DNA]</scope>
    <source>
        <strain evidence="6 7">VK10A</strain>
    </source>
</reference>
<sequence length="855" mass="96554">MAPSRSTIEDVYTEVNPANEVKTSGLPTLNTSTALATASSPIIDEYLDKITWKAAENSNVTFSLQGLSQHIATSIVEEYWLHKLYSEKIREYVKENRFHIHDLGYLSAYCSGWSTEDILIHGFGGVTNKLQCRPPKHFNTALNQIVNFLFTLQGEMAGAQALSNLDTYIAPFIRVDELSYIDVFKFIQSFVYSLNVPTRSGFQAPFTNVSLDLVCSSVLAEQPVIISGKQHPTWVYGDFQEEIDMFNKAFAEVMIQGDGNGSIFSFPIPTYNLSKEFDWESPRFKPMWEMTAKYGVPYFANFINSDLNPADFRSMCCRLRLDTRKLHTRAGGIFGATPLTGSLGVVTLNLPNLAMRSKSVPKFFEIVKETIAVAKESLEIKRNVIEANMELYPYTRFYLKSVYQRAKSYWDNHFSTIGVIGMNEACSILLGRGIYHNKDFAGSVLQFIKDELQEIQLETKHLYNLEATPAESTCYKLAKIDHELFPEVKLPEFYTNSTMLPVNSTDDLFEALTHQESLQTEYTGGTVFHSFLGERLSSWTQARDLVKSITTTYRIPYVTLTPTFSICRTHGYLAGEHFECPQCGEKALVYSRIVGYFRPVSDWNAGKKVEFSMRKIYTAIENEPIDFQIGGFTKTTYTDFPGKPVASILFTKGCNLRCGWCHNSDLVNEKPEDLDPHAILDYVASTEHRSLVICGGEPTIQSGLIPFLRRAKELGITIKLDSNGSNPNVLQKVFDEQLVEFVAMDVKADPERYAEVAGKSLRPKLLKKSIEIIKKSGVKHEFRTTVVPGLVDIEDIAVIKGLIGETPKLQRFRASETCIDAKFRTHHEHSEEEFKEIIDTANKPVSAKNNVLIFF</sequence>
<evidence type="ECO:0000313" key="7">
    <source>
        <dbReference type="Proteomes" id="UP001632037"/>
    </source>
</evidence>
<gene>
    <name evidence="6" type="ORF">V7S43_012961</name>
</gene>
<dbReference type="PANTHER" id="PTHR21075:SF0">
    <property type="entry name" value="ANAEROBIC RIBONUCLEOSIDE-TRIPHOSPHATE REDUCTASE"/>
    <property type="match status" value="1"/>
</dbReference>
<feature type="domain" description="Radical SAM core" evidence="5">
    <location>
        <begin position="640"/>
        <end position="855"/>
    </location>
</feature>
<keyword evidence="2" id="KW-0479">Metal-binding</keyword>
<dbReference type="Pfam" id="PF13597">
    <property type="entry name" value="NRDD"/>
    <property type="match status" value="1"/>
</dbReference>
<keyword evidence="7" id="KW-1185">Reference proteome</keyword>
<dbReference type="NCBIfam" id="TIGR02487">
    <property type="entry name" value="NrdD"/>
    <property type="match status" value="1"/>
</dbReference>
<dbReference type="Gene3D" id="3.20.20.70">
    <property type="entry name" value="Aldolase class I"/>
    <property type="match status" value="1"/>
</dbReference>
<dbReference type="InterPro" id="IPR012840">
    <property type="entry name" value="NrdG2"/>
</dbReference>
<protein>
    <recommendedName>
        <fullName evidence="5">Radical SAM core domain-containing protein</fullName>
    </recommendedName>
</protein>
<keyword evidence="3" id="KW-0408">Iron</keyword>
<evidence type="ECO:0000259" key="5">
    <source>
        <dbReference type="PROSITE" id="PS51918"/>
    </source>
</evidence>
<evidence type="ECO:0000256" key="4">
    <source>
        <dbReference type="ARBA" id="ARBA00023014"/>
    </source>
</evidence>
<dbReference type="EMBL" id="JBIMZQ010000033">
    <property type="protein sequence ID" value="KAL3662161.1"/>
    <property type="molecule type" value="Genomic_DNA"/>
</dbReference>
<dbReference type="InterPro" id="IPR007197">
    <property type="entry name" value="rSAM"/>
</dbReference>
<dbReference type="Proteomes" id="UP001632037">
    <property type="component" value="Unassembled WGS sequence"/>
</dbReference>
<evidence type="ECO:0000256" key="2">
    <source>
        <dbReference type="ARBA" id="ARBA00022723"/>
    </source>
</evidence>
<proteinExistence type="predicted"/>
<dbReference type="SUPFAM" id="SSF102114">
    <property type="entry name" value="Radical SAM enzymes"/>
    <property type="match status" value="1"/>
</dbReference>
<dbReference type="GO" id="GO:0051536">
    <property type="term" value="F:iron-sulfur cluster binding"/>
    <property type="evidence" value="ECO:0007669"/>
    <property type="project" value="UniProtKB-KW"/>
</dbReference>
<dbReference type="InterPro" id="IPR058240">
    <property type="entry name" value="rSAM_sf"/>
</dbReference>
<dbReference type="CDD" id="cd01675">
    <property type="entry name" value="RNR_III"/>
    <property type="match status" value="1"/>
</dbReference>
<dbReference type="InterPro" id="IPR013785">
    <property type="entry name" value="Aldolase_TIM"/>
</dbReference>
<dbReference type="InterPro" id="IPR012833">
    <property type="entry name" value="NrdD"/>
</dbReference>
<dbReference type="NCBIfam" id="TIGR02495">
    <property type="entry name" value="NrdG2"/>
    <property type="match status" value="1"/>
</dbReference>
<dbReference type="NCBIfam" id="NF006126">
    <property type="entry name" value="PRK08270.1"/>
    <property type="match status" value="1"/>
</dbReference>
<name>A0ABD3F729_9STRA</name>
<keyword evidence="4" id="KW-0411">Iron-sulfur</keyword>
<comment type="caution">
    <text evidence="6">The sequence shown here is derived from an EMBL/GenBank/DDBJ whole genome shotgun (WGS) entry which is preliminary data.</text>
</comment>
<dbReference type="CDD" id="cd01335">
    <property type="entry name" value="Radical_SAM"/>
    <property type="match status" value="1"/>
</dbReference>
<evidence type="ECO:0000256" key="3">
    <source>
        <dbReference type="ARBA" id="ARBA00023004"/>
    </source>
</evidence>
<accession>A0ABD3F729</accession>
<keyword evidence="1" id="KW-0949">S-adenosyl-L-methionine</keyword>
<dbReference type="SUPFAM" id="SSF51998">
    <property type="entry name" value="PFL-like glycyl radical enzymes"/>
    <property type="match status" value="1"/>
</dbReference>
<evidence type="ECO:0000313" key="6">
    <source>
        <dbReference type="EMBL" id="KAL3662161.1"/>
    </source>
</evidence>
<organism evidence="6 7">
    <name type="scientific">Phytophthora oleae</name>
    <dbReference type="NCBI Taxonomy" id="2107226"/>
    <lineage>
        <taxon>Eukaryota</taxon>
        <taxon>Sar</taxon>
        <taxon>Stramenopiles</taxon>
        <taxon>Oomycota</taxon>
        <taxon>Peronosporomycetes</taxon>
        <taxon>Peronosporales</taxon>
        <taxon>Peronosporaceae</taxon>
        <taxon>Phytophthora</taxon>
    </lineage>
</organism>
<dbReference type="Pfam" id="PF04055">
    <property type="entry name" value="Radical_SAM"/>
    <property type="match status" value="1"/>
</dbReference>
<dbReference type="GO" id="GO:0046872">
    <property type="term" value="F:metal ion binding"/>
    <property type="evidence" value="ECO:0007669"/>
    <property type="project" value="UniProtKB-KW"/>
</dbReference>